<evidence type="ECO:0000313" key="3">
    <source>
        <dbReference type="Proteomes" id="UP000759131"/>
    </source>
</evidence>
<sequence>MGRRKHVSNNSLLKSVLRKSHNLSQDMSKANRVTDSVSRDVEILFESLVRDIRSLDQYVDQIETDHLIGAIEEVLLLSAPTQSEEQSVDGLAAVNRVNAITGTIARLLPPIPTDGDTDSYRPLRDALQRYIGATAGLPLVGETRVDANVDESSSCGDPDNDRAPTASPQSDHNTGDSLSAN</sequence>
<dbReference type="Proteomes" id="UP000759131">
    <property type="component" value="Unassembled WGS sequence"/>
</dbReference>
<name>A0A7R9LE20_9ACAR</name>
<dbReference type="EMBL" id="CAJPIZ010022785">
    <property type="protein sequence ID" value="CAG2118038.1"/>
    <property type="molecule type" value="Genomic_DNA"/>
</dbReference>
<feature type="region of interest" description="Disordered" evidence="1">
    <location>
        <begin position="147"/>
        <end position="181"/>
    </location>
</feature>
<dbReference type="AlphaFoldDB" id="A0A7R9LE20"/>
<keyword evidence="3" id="KW-1185">Reference proteome</keyword>
<accession>A0A7R9LE20</accession>
<feature type="compositionally biased region" description="Polar residues" evidence="1">
    <location>
        <begin position="166"/>
        <end position="181"/>
    </location>
</feature>
<dbReference type="EMBL" id="OC877360">
    <property type="protein sequence ID" value="CAD7639965.1"/>
    <property type="molecule type" value="Genomic_DNA"/>
</dbReference>
<reference evidence="2" key="1">
    <citation type="submission" date="2020-11" db="EMBL/GenBank/DDBJ databases">
        <authorList>
            <person name="Tran Van P."/>
        </authorList>
    </citation>
    <scope>NUCLEOTIDE SEQUENCE</scope>
</reference>
<organism evidence="2">
    <name type="scientific">Medioppia subpectinata</name>
    <dbReference type="NCBI Taxonomy" id="1979941"/>
    <lineage>
        <taxon>Eukaryota</taxon>
        <taxon>Metazoa</taxon>
        <taxon>Ecdysozoa</taxon>
        <taxon>Arthropoda</taxon>
        <taxon>Chelicerata</taxon>
        <taxon>Arachnida</taxon>
        <taxon>Acari</taxon>
        <taxon>Acariformes</taxon>
        <taxon>Sarcoptiformes</taxon>
        <taxon>Oribatida</taxon>
        <taxon>Brachypylina</taxon>
        <taxon>Oppioidea</taxon>
        <taxon>Oppiidae</taxon>
        <taxon>Medioppia</taxon>
    </lineage>
</organism>
<evidence type="ECO:0000313" key="2">
    <source>
        <dbReference type="EMBL" id="CAD7639965.1"/>
    </source>
</evidence>
<gene>
    <name evidence="2" type="ORF">OSB1V03_LOCUS17990</name>
</gene>
<evidence type="ECO:0000256" key="1">
    <source>
        <dbReference type="SAM" id="MobiDB-lite"/>
    </source>
</evidence>
<protein>
    <submittedName>
        <fullName evidence="2">Uncharacterized protein</fullName>
    </submittedName>
</protein>
<proteinExistence type="predicted"/>